<comment type="caution">
    <text evidence="2">The sequence shown here is derived from an EMBL/GenBank/DDBJ whole genome shotgun (WGS) entry which is preliminary data.</text>
</comment>
<sequence length="147" mass="16950" precursor="true">MTVKKSLTALAMIGFMMGAINFEGKTMIKEEEILETKPAMSLQNYTYQIMDEITAFGFTDKDFYGMKKTVQNYQFEQTSVLVLNSLLDSLVDASYNAKNAKCSEETFNYIVLFSKVLKSKAEEIDEKTTSFSVMLLKFLMRRYIYHV</sequence>
<gene>
    <name evidence="2" type="ORF">Cva_01716</name>
</gene>
<evidence type="ECO:0000313" key="3">
    <source>
        <dbReference type="Proteomes" id="UP000036771"/>
    </source>
</evidence>
<dbReference type="AlphaFoldDB" id="A0A0K8MFR8"/>
<dbReference type="Proteomes" id="UP000036771">
    <property type="component" value="Unassembled WGS sequence"/>
</dbReference>
<feature type="chain" id="PRO_5005512724" evidence="1">
    <location>
        <begin position="22"/>
        <end position="147"/>
    </location>
</feature>
<name>A0A0K8MFR8_9PROT</name>
<protein>
    <submittedName>
        <fullName evidence="2">Uncharacterized protein</fullName>
    </submittedName>
</protein>
<feature type="signal peptide" evidence="1">
    <location>
        <begin position="1"/>
        <end position="21"/>
    </location>
</feature>
<evidence type="ECO:0000313" key="2">
    <source>
        <dbReference type="EMBL" id="GAO99043.1"/>
    </source>
</evidence>
<dbReference type="EMBL" id="BBVC01000118">
    <property type="protein sequence ID" value="GAO99043.1"/>
    <property type="molecule type" value="Genomic_DNA"/>
</dbReference>
<evidence type="ECO:0000256" key="1">
    <source>
        <dbReference type="SAM" id="SignalP"/>
    </source>
</evidence>
<keyword evidence="1" id="KW-0732">Signal</keyword>
<keyword evidence="3" id="KW-1185">Reference proteome</keyword>
<proteinExistence type="predicted"/>
<accession>A0A0K8MFR8</accession>
<organism evidence="2 3">
    <name type="scientific">Caedimonas varicaedens</name>
    <dbReference type="NCBI Taxonomy" id="1629334"/>
    <lineage>
        <taxon>Bacteria</taxon>
        <taxon>Pseudomonadati</taxon>
        <taxon>Pseudomonadota</taxon>
        <taxon>Alphaproteobacteria</taxon>
        <taxon>Holosporales</taxon>
        <taxon>Caedimonadaceae</taxon>
        <taxon>Caedimonas</taxon>
    </lineage>
</organism>
<reference evidence="2 3" key="1">
    <citation type="submission" date="2015-03" db="EMBL/GenBank/DDBJ databases">
        <title>Caedibacter varicaedens, whole genome shotgun sequence.</title>
        <authorList>
            <person name="Suzuki H."/>
            <person name="Dapper A.L."/>
            <person name="Gibson A.K."/>
            <person name="Jackson C."/>
            <person name="Lee H."/>
            <person name="Pejaver V.R."/>
            <person name="Doak T."/>
            <person name="Lynch M."/>
        </authorList>
    </citation>
    <scope>NUCLEOTIDE SEQUENCE [LARGE SCALE GENOMIC DNA]</scope>
</reference>